<sequence>MARRSIALLGALAAAAALTPVAAGPAQADEARHERIIVCGKLHVRDFGRVIGHECSPAYLGPLDDFVIARAGTFERFFCERGFADGWFRVEGVECRPLWF</sequence>
<reference evidence="2 3" key="1">
    <citation type="submission" date="2018-10" db="EMBL/GenBank/DDBJ databases">
        <title>Isolation from soil.</title>
        <authorList>
            <person name="Hu J."/>
        </authorList>
    </citation>
    <scope>NUCLEOTIDE SEQUENCE [LARGE SCALE GENOMIC DNA]</scope>
    <source>
        <strain evidence="2 3">NEAU-Ht49</strain>
    </source>
</reference>
<dbReference type="RefSeq" id="WP_122193517.1">
    <property type="nucleotide sequence ID" value="NZ_JBHSKC010000005.1"/>
</dbReference>
<evidence type="ECO:0000256" key="1">
    <source>
        <dbReference type="SAM" id="SignalP"/>
    </source>
</evidence>
<keyword evidence="3" id="KW-1185">Reference proteome</keyword>
<feature type="signal peptide" evidence="1">
    <location>
        <begin position="1"/>
        <end position="28"/>
    </location>
</feature>
<dbReference type="EMBL" id="RFFG01000009">
    <property type="protein sequence ID" value="RMI46336.1"/>
    <property type="molecule type" value="Genomic_DNA"/>
</dbReference>
<accession>A0A3M2M9U7</accession>
<organism evidence="2 3">
    <name type="scientific">Actinomadura harenae</name>
    <dbReference type="NCBI Taxonomy" id="2483351"/>
    <lineage>
        <taxon>Bacteria</taxon>
        <taxon>Bacillati</taxon>
        <taxon>Actinomycetota</taxon>
        <taxon>Actinomycetes</taxon>
        <taxon>Streptosporangiales</taxon>
        <taxon>Thermomonosporaceae</taxon>
        <taxon>Actinomadura</taxon>
    </lineage>
</organism>
<keyword evidence="1" id="KW-0732">Signal</keyword>
<proteinExistence type="predicted"/>
<dbReference type="AlphaFoldDB" id="A0A3M2M9U7"/>
<evidence type="ECO:0000313" key="2">
    <source>
        <dbReference type="EMBL" id="RMI46336.1"/>
    </source>
</evidence>
<evidence type="ECO:0000313" key="3">
    <source>
        <dbReference type="Proteomes" id="UP000282674"/>
    </source>
</evidence>
<feature type="chain" id="PRO_5018245225" evidence="1">
    <location>
        <begin position="29"/>
        <end position="100"/>
    </location>
</feature>
<comment type="caution">
    <text evidence="2">The sequence shown here is derived from an EMBL/GenBank/DDBJ whole genome shotgun (WGS) entry which is preliminary data.</text>
</comment>
<protein>
    <submittedName>
        <fullName evidence="2">Uncharacterized protein</fullName>
    </submittedName>
</protein>
<dbReference type="Proteomes" id="UP000282674">
    <property type="component" value="Unassembled WGS sequence"/>
</dbReference>
<gene>
    <name evidence="2" type="ORF">EBO15_07160</name>
</gene>
<name>A0A3M2M9U7_9ACTN</name>